<dbReference type="Pfam" id="PF23055">
    <property type="entry name" value="DUF7041"/>
    <property type="match status" value="1"/>
</dbReference>
<sequence length="126" mass="14643">IEVAFDISRVTTNETKFWYVVVNLEHSVLSIVADILTHPSPEGKYLATKNRIITMFKETNESRLRKLLRGHEIRDDKLSVFLQRLRHLAGARCNDSVLHMLRTTFREYQSDASHVRRGFIQVDSTS</sequence>
<feature type="domain" description="DUF7041" evidence="1">
    <location>
        <begin position="2"/>
        <end position="68"/>
    </location>
</feature>
<reference evidence="2 3" key="1">
    <citation type="submission" date="2016-03" db="EMBL/GenBank/DDBJ databases">
        <title>Trachymyrmex septentrionalis WGS genome.</title>
        <authorList>
            <person name="Nygaard S."/>
            <person name="Hu H."/>
            <person name="Boomsma J."/>
            <person name="Zhang G."/>
        </authorList>
    </citation>
    <scope>NUCLEOTIDE SEQUENCE [LARGE SCALE GENOMIC DNA]</scope>
    <source>
        <strain evidence="2">Tsep2-gDNA-1</strain>
        <tissue evidence="2">Whole body</tissue>
    </source>
</reference>
<dbReference type="EMBL" id="KQ981617">
    <property type="protein sequence ID" value="KYN39278.1"/>
    <property type="molecule type" value="Genomic_DNA"/>
</dbReference>
<name>A0A195FFW3_9HYME</name>
<dbReference type="InterPro" id="IPR055469">
    <property type="entry name" value="DUF7041"/>
</dbReference>
<organism evidence="2 3">
    <name type="scientific">Trachymyrmex septentrionalis</name>
    <dbReference type="NCBI Taxonomy" id="34720"/>
    <lineage>
        <taxon>Eukaryota</taxon>
        <taxon>Metazoa</taxon>
        <taxon>Ecdysozoa</taxon>
        <taxon>Arthropoda</taxon>
        <taxon>Hexapoda</taxon>
        <taxon>Insecta</taxon>
        <taxon>Pterygota</taxon>
        <taxon>Neoptera</taxon>
        <taxon>Endopterygota</taxon>
        <taxon>Hymenoptera</taxon>
        <taxon>Apocrita</taxon>
        <taxon>Aculeata</taxon>
        <taxon>Formicoidea</taxon>
        <taxon>Formicidae</taxon>
        <taxon>Myrmicinae</taxon>
        <taxon>Trachymyrmex</taxon>
    </lineage>
</organism>
<dbReference type="PANTHER" id="PTHR33327">
    <property type="entry name" value="ENDONUCLEASE"/>
    <property type="match status" value="1"/>
</dbReference>
<evidence type="ECO:0000313" key="3">
    <source>
        <dbReference type="Proteomes" id="UP000078541"/>
    </source>
</evidence>
<proteinExistence type="predicted"/>
<evidence type="ECO:0000313" key="2">
    <source>
        <dbReference type="EMBL" id="KYN39278.1"/>
    </source>
</evidence>
<dbReference type="AlphaFoldDB" id="A0A195FFW3"/>
<protein>
    <recommendedName>
        <fullName evidence="1">DUF7041 domain-containing protein</fullName>
    </recommendedName>
</protein>
<evidence type="ECO:0000259" key="1">
    <source>
        <dbReference type="Pfam" id="PF23055"/>
    </source>
</evidence>
<dbReference type="PANTHER" id="PTHR33327:SF3">
    <property type="entry name" value="RNA-DIRECTED DNA POLYMERASE"/>
    <property type="match status" value="1"/>
</dbReference>
<dbReference type="Proteomes" id="UP000078541">
    <property type="component" value="Unassembled WGS sequence"/>
</dbReference>
<gene>
    <name evidence="2" type="ORF">ALC56_06355</name>
</gene>
<keyword evidence="3" id="KW-1185">Reference proteome</keyword>
<accession>A0A195FFW3</accession>
<feature type="non-terminal residue" evidence="2">
    <location>
        <position position="1"/>
    </location>
</feature>